<dbReference type="EMBL" id="KZ824625">
    <property type="protein sequence ID" value="RAK81429.1"/>
    <property type="molecule type" value="Genomic_DNA"/>
</dbReference>
<dbReference type="InterPro" id="IPR036770">
    <property type="entry name" value="Ankyrin_rpt-contain_sf"/>
</dbReference>
<accession>A0A8G1RY95</accession>
<evidence type="ECO:0000313" key="2">
    <source>
        <dbReference type="EMBL" id="RAK81429.1"/>
    </source>
</evidence>
<name>A0A8G1RY95_9EURO</name>
<evidence type="ECO:0008006" key="4">
    <source>
        <dbReference type="Google" id="ProtNLM"/>
    </source>
</evidence>
<dbReference type="AlphaFoldDB" id="A0A8G1RY95"/>
<dbReference type="GeneID" id="63856964"/>
<dbReference type="InterPro" id="IPR002110">
    <property type="entry name" value="Ankyrin_rpt"/>
</dbReference>
<proteinExistence type="predicted"/>
<dbReference type="Proteomes" id="UP000249789">
    <property type="component" value="Unassembled WGS sequence"/>
</dbReference>
<dbReference type="OrthoDB" id="4510452at2759"/>
<feature type="region of interest" description="Disordered" evidence="1">
    <location>
        <begin position="1"/>
        <end position="20"/>
    </location>
</feature>
<evidence type="ECO:0000313" key="3">
    <source>
        <dbReference type="Proteomes" id="UP000249789"/>
    </source>
</evidence>
<dbReference type="Gene3D" id="1.25.40.20">
    <property type="entry name" value="Ankyrin repeat-containing domain"/>
    <property type="match status" value="1"/>
</dbReference>
<dbReference type="Pfam" id="PF00023">
    <property type="entry name" value="Ank"/>
    <property type="match status" value="1"/>
</dbReference>
<evidence type="ECO:0000256" key="1">
    <source>
        <dbReference type="SAM" id="MobiDB-lite"/>
    </source>
</evidence>
<dbReference type="VEuPathDB" id="FungiDB:BO72DRAFT_207744"/>
<gene>
    <name evidence="2" type="ORF">BO72DRAFT_207744</name>
</gene>
<organism evidence="2 3">
    <name type="scientific">Aspergillus fijiensis CBS 313.89</name>
    <dbReference type="NCBI Taxonomy" id="1448319"/>
    <lineage>
        <taxon>Eukaryota</taxon>
        <taxon>Fungi</taxon>
        <taxon>Dikarya</taxon>
        <taxon>Ascomycota</taxon>
        <taxon>Pezizomycotina</taxon>
        <taxon>Eurotiomycetes</taxon>
        <taxon>Eurotiomycetidae</taxon>
        <taxon>Eurotiales</taxon>
        <taxon>Aspergillaceae</taxon>
        <taxon>Aspergillus</taxon>
    </lineage>
</organism>
<keyword evidence="3" id="KW-1185">Reference proteome</keyword>
<dbReference type="RefSeq" id="XP_040805439.1">
    <property type="nucleotide sequence ID" value="XM_040939631.1"/>
</dbReference>
<protein>
    <recommendedName>
        <fullName evidence="4">Ankyrin</fullName>
    </recommendedName>
</protein>
<dbReference type="SUPFAM" id="SSF48403">
    <property type="entry name" value="Ankyrin repeat"/>
    <property type="match status" value="1"/>
</dbReference>
<reference evidence="2 3" key="1">
    <citation type="submission" date="2018-02" db="EMBL/GenBank/DDBJ databases">
        <title>The genomes of Aspergillus section Nigri reveals drivers in fungal speciation.</title>
        <authorList>
            <consortium name="DOE Joint Genome Institute"/>
            <person name="Vesth T.C."/>
            <person name="Nybo J."/>
            <person name="Theobald S."/>
            <person name="Brandl J."/>
            <person name="Frisvad J.C."/>
            <person name="Nielsen K.F."/>
            <person name="Lyhne E.K."/>
            <person name="Kogle M.E."/>
            <person name="Kuo A."/>
            <person name="Riley R."/>
            <person name="Clum A."/>
            <person name="Nolan M."/>
            <person name="Lipzen A."/>
            <person name="Salamov A."/>
            <person name="Henrissat B."/>
            <person name="Wiebenga A."/>
            <person name="De vries R.P."/>
            <person name="Grigoriev I.V."/>
            <person name="Mortensen U.H."/>
            <person name="Andersen M.R."/>
            <person name="Baker S.E."/>
        </authorList>
    </citation>
    <scope>NUCLEOTIDE SEQUENCE [LARGE SCALE GENOMIC DNA]</scope>
    <source>
        <strain evidence="2 3">CBS 313.89</strain>
    </source>
</reference>
<sequence>MLPLSPPISAADDERNFSPSPIEISKSITAKLHCDSGTDGESDDSSVTESLKFVKRRFERIRTNLRKKTISFNDRDQFHQFVRDNKDILDKTVEHGTLLHYLVEDAQDKRFSRYEPLVEYLVRQYPVLLNRKDDCERMVLPWAIQKKRHNLVHCICAHHPHIDKVIASQGLRSQNCLHVAIHAGVRSTLILELVKLASLETFVALDNEGNTPLHQAVAYERCTEAGLRVVQALINRCDKAVDAQSSTMRRLSPYLYHLFTRAEAEAKESGKHTIEPRLSPRIKNVDMLSSSALQTALARPGKNMSQENELGMSQLKALNDINHPQNVHTVHKGDANFATSSIVDNKALDLDKSIKSPIDTDRRHSKIFNARADEDAIVTEQTADAVRDYLKLHCLRTRDYDQAIELLYEQGSREYPALFADYAILEMFLNMIQTGSYTSIYVVYHHCTSMRNGLVAG</sequence>